<evidence type="ECO:0008006" key="2">
    <source>
        <dbReference type="Google" id="ProtNLM"/>
    </source>
</evidence>
<dbReference type="SUPFAM" id="SSF49899">
    <property type="entry name" value="Concanavalin A-like lectins/glucanases"/>
    <property type="match status" value="1"/>
</dbReference>
<feature type="non-terminal residue" evidence="1">
    <location>
        <position position="642"/>
    </location>
</feature>
<evidence type="ECO:0000313" key="1">
    <source>
        <dbReference type="EMBL" id="KKL64207.1"/>
    </source>
</evidence>
<dbReference type="InterPro" id="IPR013320">
    <property type="entry name" value="ConA-like_dom_sf"/>
</dbReference>
<dbReference type="AlphaFoldDB" id="A0A0F9GM14"/>
<name>A0A0F9GM14_9ZZZZ</name>
<dbReference type="Gene3D" id="2.60.120.200">
    <property type="match status" value="1"/>
</dbReference>
<dbReference type="EMBL" id="LAZR01027915">
    <property type="protein sequence ID" value="KKL64207.1"/>
    <property type="molecule type" value="Genomic_DNA"/>
</dbReference>
<comment type="caution">
    <text evidence="1">The sequence shown here is derived from an EMBL/GenBank/DDBJ whole genome shotgun (WGS) entry which is preliminary data.</text>
</comment>
<gene>
    <name evidence="1" type="ORF">LCGC14_2167350</name>
</gene>
<accession>A0A0F9GM14</accession>
<organism evidence="1">
    <name type="scientific">marine sediment metagenome</name>
    <dbReference type="NCBI Taxonomy" id="412755"/>
    <lineage>
        <taxon>unclassified sequences</taxon>
        <taxon>metagenomes</taxon>
        <taxon>ecological metagenomes</taxon>
    </lineage>
</organism>
<sequence>NMDIKFLPDITDTTPAPSWRLQFTDQYLENTVTAIGPEKLGLLKSKIAINGVDLPIEIYGRDSNRNYSGDVAVFYDGRDDTEVNYTSDNYISSEIEEQIVSSILSLNNSISFSVNQQNSLELWLESHSSNNSFDTLVIIDVLPWKVFVENDGSVLENFLDAGNMILNIGSMMQVKVSNTSTIISNTMTNLENLLDCVTCSITELTVPSSISPTPSTNLISHTLYNNDLSTSRAIYTPFNKLLDLTTLDQQSSLDDIVLYDIDSTDSIFGYIGLFQGIPDSQKYYAGIIRDLLLFIYNSYDFSTNISFDSGYATIGDEKINIGELGQLPVLALPFDYLDPSLEIQSRDFSIFENHISLINNSILVDGYFGSGLEISDTEYVTVSDSDSLDVKQFTLDFDINPTIPDTSSYRNLIEKDESFLIRQHGDDIEAKVYVNGSWSTIISWSDILQPDMWHHIRFTYDGQYMYLMVNGQNIIGERIQAVVTPTNLTSSTSVVRIGGIATGTPMTGNAIIDNIVLLPYSSRFSTTTPAAFSFDAIGSIQDVSYNANSTKATLYSPFGTRTIKEVTSKSLMDIDNNGSYDEYLPYGDMGRIYNNSLYLSFNGNRNTLSVVENKFFRNQTYETETGSTQFKYWEVNTDTNKL</sequence>
<dbReference type="Pfam" id="PF13385">
    <property type="entry name" value="Laminin_G_3"/>
    <property type="match status" value="1"/>
</dbReference>
<reference evidence="1" key="1">
    <citation type="journal article" date="2015" name="Nature">
        <title>Complex archaea that bridge the gap between prokaryotes and eukaryotes.</title>
        <authorList>
            <person name="Spang A."/>
            <person name="Saw J.H."/>
            <person name="Jorgensen S.L."/>
            <person name="Zaremba-Niedzwiedzka K."/>
            <person name="Martijn J."/>
            <person name="Lind A.E."/>
            <person name="van Eijk R."/>
            <person name="Schleper C."/>
            <person name="Guy L."/>
            <person name="Ettema T.J."/>
        </authorList>
    </citation>
    <scope>NUCLEOTIDE SEQUENCE</scope>
</reference>
<proteinExistence type="predicted"/>
<protein>
    <recommendedName>
        <fullName evidence="2">LamG-like jellyroll fold domain-containing protein</fullName>
    </recommendedName>
</protein>
<feature type="non-terminal residue" evidence="1">
    <location>
        <position position="1"/>
    </location>
</feature>